<evidence type="ECO:0000256" key="1">
    <source>
        <dbReference type="ARBA" id="ARBA00011073"/>
    </source>
</evidence>
<evidence type="ECO:0000256" key="2">
    <source>
        <dbReference type="ARBA" id="ARBA00022670"/>
    </source>
</evidence>
<dbReference type="GO" id="GO:0004252">
    <property type="term" value="F:serine-type endopeptidase activity"/>
    <property type="evidence" value="ECO:0007669"/>
    <property type="project" value="UniProtKB-UniRule"/>
</dbReference>
<keyword evidence="4 6" id="KW-0720">Serine protease</keyword>
<dbReference type="InterPro" id="IPR034058">
    <property type="entry name" value="TagA/B/C/D_pept_dom"/>
</dbReference>
<dbReference type="PROSITE" id="PS00137">
    <property type="entry name" value="SUBTILASE_HIS"/>
    <property type="match status" value="1"/>
</dbReference>
<dbReference type="AlphaFoldDB" id="A0AAE0M7W3"/>
<dbReference type="EMBL" id="JAUEDM010000003">
    <property type="protein sequence ID" value="KAK3321813.1"/>
    <property type="molecule type" value="Genomic_DNA"/>
</dbReference>
<dbReference type="PROSITE" id="PS51892">
    <property type="entry name" value="SUBTILASE"/>
    <property type="match status" value="1"/>
</dbReference>
<dbReference type="InterPro" id="IPR000209">
    <property type="entry name" value="Peptidase_S8/S53_dom"/>
</dbReference>
<gene>
    <name evidence="8" type="ORF">B0H66DRAFT_494428</name>
</gene>
<dbReference type="GO" id="GO:0006508">
    <property type="term" value="P:proteolysis"/>
    <property type="evidence" value="ECO:0007669"/>
    <property type="project" value="UniProtKB-KW"/>
</dbReference>
<evidence type="ECO:0000259" key="7">
    <source>
        <dbReference type="Pfam" id="PF00082"/>
    </source>
</evidence>
<feature type="active site" description="Charge relay system" evidence="5 6">
    <location>
        <position position="254"/>
    </location>
</feature>
<evidence type="ECO:0000313" key="9">
    <source>
        <dbReference type="Proteomes" id="UP001283341"/>
    </source>
</evidence>
<dbReference type="SUPFAM" id="SSF49785">
    <property type="entry name" value="Galactose-binding domain-like"/>
    <property type="match status" value="1"/>
</dbReference>
<dbReference type="Pfam" id="PF00082">
    <property type="entry name" value="Peptidase_S8"/>
    <property type="match status" value="1"/>
</dbReference>
<dbReference type="Gene3D" id="3.40.50.200">
    <property type="entry name" value="Peptidase S8/S53 domain"/>
    <property type="match status" value="1"/>
</dbReference>
<comment type="caution">
    <text evidence="8">The sequence shown here is derived from an EMBL/GenBank/DDBJ whole genome shotgun (WGS) entry which is preliminary data.</text>
</comment>
<dbReference type="CDD" id="cd04842">
    <property type="entry name" value="Peptidases_S8_Kp43_protease"/>
    <property type="match status" value="1"/>
</dbReference>
<feature type="non-terminal residue" evidence="8">
    <location>
        <position position="742"/>
    </location>
</feature>
<proteinExistence type="inferred from homology"/>
<organism evidence="8 9">
    <name type="scientific">Apodospora peruviana</name>
    <dbReference type="NCBI Taxonomy" id="516989"/>
    <lineage>
        <taxon>Eukaryota</taxon>
        <taxon>Fungi</taxon>
        <taxon>Dikarya</taxon>
        <taxon>Ascomycota</taxon>
        <taxon>Pezizomycotina</taxon>
        <taxon>Sordariomycetes</taxon>
        <taxon>Sordariomycetidae</taxon>
        <taxon>Sordariales</taxon>
        <taxon>Lasiosphaeriaceae</taxon>
        <taxon>Apodospora</taxon>
    </lineage>
</organism>
<reference evidence="8" key="2">
    <citation type="submission" date="2023-06" db="EMBL/GenBank/DDBJ databases">
        <authorList>
            <consortium name="Lawrence Berkeley National Laboratory"/>
            <person name="Haridas S."/>
            <person name="Hensen N."/>
            <person name="Bonometti L."/>
            <person name="Westerberg I."/>
            <person name="Brannstrom I.O."/>
            <person name="Guillou S."/>
            <person name="Cros-Aarteil S."/>
            <person name="Calhoun S."/>
            <person name="Kuo A."/>
            <person name="Mondo S."/>
            <person name="Pangilinan J."/>
            <person name="Riley R."/>
            <person name="Labutti K."/>
            <person name="Andreopoulos B."/>
            <person name="Lipzen A."/>
            <person name="Chen C."/>
            <person name="Yanf M."/>
            <person name="Daum C."/>
            <person name="Ng V."/>
            <person name="Clum A."/>
            <person name="Steindorff A."/>
            <person name="Ohm R."/>
            <person name="Martin F."/>
            <person name="Silar P."/>
            <person name="Natvig D."/>
            <person name="Lalanne C."/>
            <person name="Gautier V."/>
            <person name="Ament-Velasquez S.L."/>
            <person name="Kruys A."/>
            <person name="Hutchinson M.I."/>
            <person name="Powell A.J."/>
            <person name="Barry K."/>
            <person name="Miller A.N."/>
            <person name="Grigoriev I.V."/>
            <person name="Debuchy R."/>
            <person name="Gladieux P."/>
            <person name="Thoren M.H."/>
            <person name="Johannesson H."/>
        </authorList>
    </citation>
    <scope>NUCLEOTIDE SEQUENCE</scope>
    <source>
        <strain evidence="8">CBS 118394</strain>
    </source>
</reference>
<dbReference type="Proteomes" id="UP001283341">
    <property type="component" value="Unassembled WGS sequence"/>
</dbReference>
<dbReference type="PROSITE" id="PS00138">
    <property type="entry name" value="SUBTILASE_SER"/>
    <property type="match status" value="1"/>
</dbReference>
<dbReference type="InterPro" id="IPR036852">
    <property type="entry name" value="Peptidase_S8/S53_dom_sf"/>
</dbReference>
<dbReference type="InterPro" id="IPR008979">
    <property type="entry name" value="Galactose-bd-like_sf"/>
</dbReference>
<dbReference type="InterPro" id="IPR015500">
    <property type="entry name" value="Peptidase_S8_subtilisin-rel"/>
</dbReference>
<feature type="active site" description="Charge relay system" evidence="5 6">
    <location>
        <position position="213"/>
    </location>
</feature>
<comment type="similarity">
    <text evidence="1 6">Belongs to the peptidase S8 family.</text>
</comment>
<evidence type="ECO:0000256" key="5">
    <source>
        <dbReference type="PIRSR" id="PIRSR615500-1"/>
    </source>
</evidence>
<keyword evidence="3 6" id="KW-0378">Hydrolase</keyword>
<dbReference type="Gene3D" id="2.60.120.380">
    <property type="match status" value="1"/>
</dbReference>
<dbReference type="InterPro" id="IPR051048">
    <property type="entry name" value="Peptidase_S8/S53_subtilisin"/>
</dbReference>
<keyword evidence="2 6" id="KW-0645">Protease</keyword>
<protein>
    <submittedName>
        <fullName evidence="8">Subtilisin</fullName>
    </submittedName>
</protein>
<evidence type="ECO:0000256" key="4">
    <source>
        <dbReference type="ARBA" id="ARBA00022825"/>
    </source>
</evidence>
<dbReference type="InterPro" id="IPR023828">
    <property type="entry name" value="Peptidase_S8_Ser-AS"/>
</dbReference>
<sequence>MSSSISINGRKVALGHDLDASATDYIVVRTTGDPLNKRQKAQLAELGVTIHEFVGDEFQQVYLCGYPKDSLVQIDKLDFVNYVGVYSDEFVLPKVLIAESDASAATTVDIDILLQHNVTELTDELLNKIAQAAGIQPSTVVVEDGAVHLRVGLDRLESVAVLDEVRVVHVANEATLFNNVARQILNVESPVSSSATGPTSKYRGKGQIVCVADTGFDKGSTTDVHDAFAGRVKALYSWGRRTNTGGATDDLDGHGTHVCGSVLGSGHHSTQGRIEGTAPEAELIVQSLFSRWNPFSSTSPDLGGIPKTSLSWLFTQAYDDGARIHTNSWGSGLPPKTKIQRPYDGRSESIDQFVWDHQDMTILFAAGNDGQDATGPQERLDGTVNPRSLGAEAASKNCITVGATENLRPDLRLGGQSNTRPYTYGGFWSTRFACNPLKDDHMANNPDGLAAFSSRGPTAENRLKPDVVAPGTAILSTRSRSKLYTASVDQVGVSDDPGYMYLAGTSMATPLVAGTCALIREALLANGYSDVQPDGRTKNPTGSLVKALLINGAVPIKGQYMPLDESFLRHGGPNPHSGFGRVDLAGSLPNKPNDPYSGYDIGVADEDNEDSLAHVEIPIPDDHEKSSSIGDKGLTFKITLVYADLPGGELQNDLNLLVIIGGEQRNGNQSAAAAAAVAAAAHDPSAGKGFDRRNNVEQVLWEGITIPAAGAAHDAGGHSVKVVVKPFRFMASKVPFAFAWKF</sequence>
<reference evidence="8" key="1">
    <citation type="journal article" date="2023" name="Mol. Phylogenet. Evol.">
        <title>Genome-scale phylogeny and comparative genomics of the fungal order Sordariales.</title>
        <authorList>
            <person name="Hensen N."/>
            <person name="Bonometti L."/>
            <person name="Westerberg I."/>
            <person name="Brannstrom I.O."/>
            <person name="Guillou S."/>
            <person name="Cros-Aarteil S."/>
            <person name="Calhoun S."/>
            <person name="Haridas S."/>
            <person name="Kuo A."/>
            <person name="Mondo S."/>
            <person name="Pangilinan J."/>
            <person name="Riley R."/>
            <person name="LaButti K."/>
            <person name="Andreopoulos B."/>
            <person name="Lipzen A."/>
            <person name="Chen C."/>
            <person name="Yan M."/>
            <person name="Daum C."/>
            <person name="Ng V."/>
            <person name="Clum A."/>
            <person name="Steindorff A."/>
            <person name="Ohm R.A."/>
            <person name="Martin F."/>
            <person name="Silar P."/>
            <person name="Natvig D.O."/>
            <person name="Lalanne C."/>
            <person name="Gautier V."/>
            <person name="Ament-Velasquez S.L."/>
            <person name="Kruys A."/>
            <person name="Hutchinson M.I."/>
            <person name="Powell A.J."/>
            <person name="Barry K."/>
            <person name="Miller A.N."/>
            <person name="Grigoriev I.V."/>
            <person name="Debuchy R."/>
            <person name="Gladieux P."/>
            <person name="Hiltunen Thoren M."/>
            <person name="Johannesson H."/>
        </authorList>
    </citation>
    <scope>NUCLEOTIDE SEQUENCE</scope>
    <source>
        <strain evidence="8">CBS 118394</strain>
    </source>
</reference>
<keyword evidence="9" id="KW-1185">Reference proteome</keyword>
<evidence type="ECO:0000256" key="3">
    <source>
        <dbReference type="ARBA" id="ARBA00022801"/>
    </source>
</evidence>
<dbReference type="PANTHER" id="PTHR43399:SF4">
    <property type="entry name" value="CELL WALL-ASSOCIATED PROTEASE"/>
    <property type="match status" value="1"/>
</dbReference>
<dbReference type="PRINTS" id="PR00723">
    <property type="entry name" value="SUBTILISIN"/>
</dbReference>
<dbReference type="SUPFAM" id="SSF52743">
    <property type="entry name" value="Subtilisin-like"/>
    <property type="match status" value="1"/>
</dbReference>
<dbReference type="PANTHER" id="PTHR43399">
    <property type="entry name" value="SUBTILISIN-RELATED"/>
    <property type="match status" value="1"/>
</dbReference>
<evidence type="ECO:0000313" key="8">
    <source>
        <dbReference type="EMBL" id="KAK3321813.1"/>
    </source>
</evidence>
<evidence type="ECO:0000256" key="6">
    <source>
        <dbReference type="PROSITE-ProRule" id="PRU01240"/>
    </source>
</evidence>
<feature type="domain" description="Peptidase S8/S53" evidence="7">
    <location>
        <begin position="204"/>
        <end position="553"/>
    </location>
</feature>
<dbReference type="InterPro" id="IPR022398">
    <property type="entry name" value="Peptidase_S8_His-AS"/>
</dbReference>
<name>A0AAE0M7W3_9PEZI</name>
<feature type="active site" description="Charge relay system" evidence="5 6">
    <location>
        <position position="506"/>
    </location>
</feature>
<accession>A0AAE0M7W3</accession>